<dbReference type="AlphaFoldDB" id="A0A9J6ECT2"/>
<reference evidence="2" key="1">
    <citation type="journal article" date="2020" name="Cell">
        <title>Large-Scale Comparative Analyses of Tick Genomes Elucidate Their Genetic Diversity and Vector Capacities.</title>
        <authorList>
            <consortium name="Tick Genome and Microbiome Consortium (TIGMIC)"/>
            <person name="Jia N."/>
            <person name="Wang J."/>
            <person name="Shi W."/>
            <person name="Du L."/>
            <person name="Sun Y."/>
            <person name="Zhan W."/>
            <person name="Jiang J.F."/>
            <person name="Wang Q."/>
            <person name="Zhang B."/>
            <person name="Ji P."/>
            <person name="Bell-Sakyi L."/>
            <person name="Cui X.M."/>
            <person name="Yuan T.T."/>
            <person name="Jiang B.G."/>
            <person name="Yang W.F."/>
            <person name="Lam T.T."/>
            <person name="Chang Q.C."/>
            <person name="Ding S.J."/>
            <person name="Wang X.J."/>
            <person name="Zhu J.G."/>
            <person name="Ruan X.D."/>
            <person name="Zhao L."/>
            <person name="Wei J.T."/>
            <person name="Ye R.Z."/>
            <person name="Que T.C."/>
            <person name="Du C.H."/>
            <person name="Zhou Y.H."/>
            <person name="Cheng J.X."/>
            <person name="Dai P.F."/>
            <person name="Guo W.B."/>
            <person name="Han X.H."/>
            <person name="Huang E.J."/>
            <person name="Li L.F."/>
            <person name="Wei W."/>
            <person name="Gao Y.C."/>
            <person name="Liu J.Z."/>
            <person name="Shao H.Z."/>
            <person name="Wang X."/>
            <person name="Wang C.C."/>
            <person name="Yang T.C."/>
            <person name="Huo Q.B."/>
            <person name="Li W."/>
            <person name="Chen H.Y."/>
            <person name="Chen S.E."/>
            <person name="Zhou L.G."/>
            <person name="Ni X.B."/>
            <person name="Tian J.H."/>
            <person name="Sheng Y."/>
            <person name="Liu T."/>
            <person name="Pan Y.S."/>
            <person name="Xia L.Y."/>
            <person name="Li J."/>
            <person name="Zhao F."/>
            <person name="Cao W.C."/>
        </authorList>
    </citation>
    <scope>NUCLEOTIDE SEQUENCE</scope>
    <source>
        <strain evidence="2">Rmic-2018</strain>
    </source>
</reference>
<name>A0A9J6ECT2_RHIMP</name>
<accession>A0A9J6ECT2</accession>
<gene>
    <name evidence="2" type="ORF">HPB51_023298</name>
</gene>
<reference evidence="2" key="2">
    <citation type="submission" date="2021-09" db="EMBL/GenBank/DDBJ databases">
        <authorList>
            <person name="Jia N."/>
            <person name="Wang J."/>
            <person name="Shi W."/>
            <person name="Du L."/>
            <person name="Sun Y."/>
            <person name="Zhan W."/>
            <person name="Jiang J."/>
            <person name="Wang Q."/>
            <person name="Zhang B."/>
            <person name="Ji P."/>
            <person name="Sakyi L.B."/>
            <person name="Cui X."/>
            <person name="Yuan T."/>
            <person name="Jiang B."/>
            <person name="Yang W."/>
            <person name="Lam T.T.-Y."/>
            <person name="Chang Q."/>
            <person name="Ding S."/>
            <person name="Wang X."/>
            <person name="Zhu J."/>
            <person name="Ruan X."/>
            <person name="Zhao L."/>
            <person name="Wei J."/>
            <person name="Que T."/>
            <person name="Du C."/>
            <person name="Cheng J."/>
            <person name="Dai P."/>
            <person name="Han X."/>
            <person name="Huang E."/>
            <person name="Gao Y."/>
            <person name="Liu J."/>
            <person name="Shao H."/>
            <person name="Ye R."/>
            <person name="Li L."/>
            <person name="Wei W."/>
            <person name="Wang X."/>
            <person name="Wang C."/>
            <person name="Huo Q."/>
            <person name="Li W."/>
            <person name="Guo W."/>
            <person name="Chen H."/>
            <person name="Chen S."/>
            <person name="Zhou L."/>
            <person name="Zhou L."/>
            <person name="Ni X."/>
            <person name="Tian J."/>
            <person name="Zhou Y."/>
            <person name="Sheng Y."/>
            <person name="Liu T."/>
            <person name="Pan Y."/>
            <person name="Xia L."/>
            <person name="Li J."/>
            <person name="Zhao F."/>
            <person name="Cao W."/>
        </authorList>
    </citation>
    <scope>NUCLEOTIDE SEQUENCE</scope>
    <source>
        <strain evidence="2">Rmic-2018</strain>
        <tissue evidence="2">Larvae</tissue>
    </source>
</reference>
<feature type="signal peptide" evidence="1">
    <location>
        <begin position="1"/>
        <end position="20"/>
    </location>
</feature>
<dbReference type="VEuPathDB" id="VectorBase:LOC119164747"/>
<dbReference type="EMBL" id="JABSTU010000005">
    <property type="protein sequence ID" value="KAH8032154.1"/>
    <property type="molecule type" value="Genomic_DNA"/>
</dbReference>
<dbReference type="Proteomes" id="UP000821866">
    <property type="component" value="Chromosome 3"/>
</dbReference>
<evidence type="ECO:0000313" key="2">
    <source>
        <dbReference type="EMBL" id="KAH8032154.1"/>
    </source>
</evidence>
<keyword evidence="1" id="KW-0732">Signal</keyword>
<comment type="caution">
    <text evidence="2">The sequence shown here is derived from an EMBL/GenBank/DDBJ whole genome shotgun (WGS) entry which is preliminary data.</text>
</comment>
<organism evidence="2 3">
    <name type="scientific">Rhipicephalus microplus</name>
    <name type="common">Cattle tick</name>
    <name type="synonym">Boophilus microplus</name>
    <dbReference type="NCBI Taxonomy" id="6941"/>
    <lineage>
        <taxon>Eukaryota</taxon>
        <taxon>Metazoa</taxon>
        <taxon>Ecdysozoa</taxon>
        <taxon>Arthropoda</taxon>
        <taxon>Chelicerata</taxon>
        <taxon>Arachnida</taxon>
        <taxon>Acari</taxon>
        <taxon>Parasitiformes</taxon>
        <taxon>Ixodida</taxon>
        <taxon>Ixodoidea</taxon>
        <taxon>Ixodidae</taxon>
        <taxon>Rhipicephalinae</taxon>
        <taxon>Rhipicephalus</taxon>
        <taxon>Boophilus</taxon>
    </lineage>
</organism>
<evidence type="ECO:0000313" key="3">
    <source>
        <dbReference type="Proteomes" id="UP000821866"/>
    </source>
</evidence>
<evidence type="ECO:0000256" key="1">
    <source>
        <dbReference type="SAM" id="SignalP"/>
    </source>
</evidence>
<sequence length="165" mass="17126">MHVLLLKLPCLVLLEISALGFLLDNLLPQCQKAGDKDSPALARVLVAALASANHSPDTQATLVVEVKAALQRALALPETVEKHARIQALTGLVGTMIESCPPAQAASSFRHLHASMNNMGVGLSNVGLSGAGLSGVDLSNAEPVRYCSRPVLGLWGAGFIGRGLC</sequence>
<proteinExistence type="predicted"/>
<protein>
    <submittedName>
        <fullName evidence="2">Uncharacterized protein</fullName>
    </submittedName>
</protein>
<keyword evidence="3" id="KW-1185">Reference proteome</keyword>
<feature type="chain" id="PRO_5039935710" evidence="1">
    <location>
        <begin position="21"/>
        <end position="165"/>
    </location>
</feature>